<evidence type="ECO:0000256" key="3">
    <source>
        <dbReference type="ARBA" id="ARBA00022552"/>
    </source>
</evidence>
<dbReference type="GO" id="GO:0000176">
    <property type="term" value="C:nuclear exosome (RNase complex)"/>
    <property type="evidence" value="ECO:0007669"/>
    <property type="project" value="TreeGrafter"/>
</dbReference>
<accession>A0A2P7Z2E8</accession>
<dbReference type="Proteomes" id="UP000243723">
    <property type="component" value="Unassembled WGS sequence"/>
</dbReference>
<dbReference type="GO" id="GO:0000177">
    <property type="term" value="C:cytoplasmic exosome (RNase complex)"/>
    <property type="evidence" value="ECO:0007669"/>
    <property type="project" value="TreeGrafter"/>
</dbReference>
<evidence type="ECO:0000256" key="2">
    <source>
        <dbReference type="ARBA" id="ARBA00009155"/>
    </source>
</evidence>
<dbReference type="GO" id="GO:0071035">
    <property type="term" value="P:nuclear polyadenylation-dependent rRNA catabolic process"/>
    <property type="evidence" value="ECO:0007669"/>
    <property type="project" value="TreeGrafter"/>
</dbReference>
<dbReference type="GO" id="GO:0034475">
    <property type="term" value="P:U4 snRNA 3'-end processing"/>
    <property type="evidence" value="ECO:0007669"/>
    <property type="project" value="TreeGrafter"/>
</dbReference>
<feature type="compositionally biased region" description="Low complexity" evidence="7">
    <location>
        <begin position="30"/>
        <end position="49"/>
    </location>
</feature>
<feature type="compositionally biased region" description="Pro residues" evidence="7">
    <location>
        <begin position="1"/>
        <end position="15"/>
    </location>
</feature>
<dbReference type="PANTHER" id="PTHR21321">
    <property type="entry name" value="PNAS-3 RELATED"/>
    <property type="match status" value="1"/>
</dbReference>
<feature type="region of interest" description="Disordered" evidence="7">
    <location>
        <begin position="1"/>
        <end position="58"/>
    </location>
</feature>
<dbReference type="InterPro" id="IPR036612">
    <property type="entry name" value="KH_dom_type_1_sf"/>
</dbReference>
<dbReference type="GO" id="GO:0000467">
    <property type="term" value="P:exonucleolytic trimming to generate mature 3'-end of 5.8S rRNA from tricistronic rRNA transcript (SSU-rRNA, 5.8S rRNA, LSU-rRNA)"/>
    <property type="evidence" value="ECO:0007669"/>
    <property type="project" value="TreeGrafter"/>
</dbReference>
<dbReference type="InterPro" id="IPR048565">
    <property type="entry name" value="S1_RRP4"/>
</dbReference>
<evidence type="ECO:0000259" key="8">
    <source>
        <dbReference type="Pfam" id="PF14382"/>
    </source>
</evidence>
<comment type="similarity">
    <text evidence="2">Belongs to the RRP4 family.</text>
</comment>
<name>A0A2P7Z2E8_9PEZI</name>
<evidence type="ECO:0000313" key="11">
    <source>
        <dbReference type="Proteomes" id="UP000243723"/>
    </source>
</evidence>
<proteinExistence type="inferred from homology"/>
<gene>
    <name evidence="10" type="ORF">B9Z65_4285</name>
</gene>
<reference evidence="10 11" key="1">
    <citation type="submission" date="2017-05" db="EMBL/GenBank/DDBJ databases">
        <title>Draft genome sequence of Elsinoe australis.</title>
        <authorList>
            <person name="Cheng Q."/>
        </authorList>
    </citation>
    <scope>NUCLEOTIDE SEQUENCE [LARGE SCALE GENOMIC DNA]</scope>
    <source>
        <strain evidence="10 11">NL1</strain>
    </source>
</reference>
<dbReference type="GO" id="GO:0071051">
    <property type="term" value="P:poly(A)-dependent snoRNA 3'-end processing"/>
    <property type="evidence" value="ECO:0007669"/>
    <property type="project" value="TreeGrafter"/>
</dbReference>
<dbReference type="InterPro" id="IPR026699">
    <property type="entry name" value="Exosome_RNA_bind1/RRP40/RRP4"/>
</dbReference>
<dbReference type="GO" id="GO:0071038">
    <property type="term" value="P:TRAMP-dependent tRNA surveillance pathway"/>
    <property type="evidence" value="ECO:0007669"/>
    <property type="project" value="TreeGrafter"/>
</dbReference>
<dbReference type="STRING" id="40998.A0A2P7Z2E8"/>
<dbReference type="EMBL" id="NHZQ01000335">
    <property type="protein sequence ID" value="PSK42371.1"/>
    <property type="molecule type" value="Genomic_DNA"/>
</dbReference>
<dbReference type="SUPFAM" id="SSF110324">
    <property type="entry name" value="Ribosomal L27 protein-like"/>
    <property type="match status" value="1"/>
</dbReference>
<dbReference type="InterPro" id="IPR025721">
    <property type="entry name" value="Exosome_cplx_N_dom"/>
</dbReference>
<sequence length="342" mass="36601">MPISILPPAPPPSLPSHPGSSDPDTEMDLDLPTSSTLLTPGQTLTTDPQFMRGHGTYLPTPTTTATSTAFSISSSLSGTLLRTNRLLSILPLSARYVPEIGDLIIGRIVEVQSRRFKVDVCAPLLANLPLSSINLPGGILRKRTAVDELNMRNFFEEGDLLVAEVQTLFGDGSAGLHTRSLRYGKLRNGVFVDLGARRKGTGGGVVRARRHVFELQTRRGEVQCAVGVNGFVHVGIKGKGEEGKDGTGGGERGQVGEGQGRKMYSCQNDEIDAGLRREISRVVGVVKALVEQGVRVEEEVIRRAYEAACEVELQEGLQEGEGMYLGGERGRVVVEMALAAGG</sequence>
<evidence type="ECO:0000259" key="9">
    <source>
        <dbReference type="Pfam" id="PF21266"/>
    </source>
</evidence>
<dbReference type="GO" id="GO:0003723">
    <property type="term" value="F:RNA binding"/>
    <property type="evidence" value="ECO:0007669"/>
    <property type="project" value="UniProtKB-KW"/>
</dbReference>
<feature type="domain" description="Exosome complex component N-terminal" evidence="8">
    <location>
        <begin position="39"/>
        <end position="74"/>
    </location>
</feature>
<dbReference type="GO" id="GO:0071028">
    <property type="term" value="P:nuclear mRNA surveillance"/>
    <property type="evidence" value="ECO:0007669"/>
    <property type="project" value="UniProtKB-ARBA"/>
</dbReference>
<evidence type="ECO:0000256" key="1">
    <source>
        <dbReference type="ARBA" id="ARBA00004123"/>
    </source>
</evidence>
<comment type="subcellular location">
    <subcellularLocation>
        <location evidence="1">Nucleus</location>
    </subcellularLocation>
</comment>
<evidence type="ECO:0000256" key="6">
    <source>
        <dbReference type="ARBA" id="ARBA00023242"/>
    </source>
</evidence>
<evidence type="ECO:0000313" key="10">
    <source>
        <dbReference type="EMBL" id="PSK42371.1"/>
    </source>
</evidence>
<keyword evidence="5" id="KW-0694">RNA-binding</keyword>
<keyword evidence="6" id="KW-0539">Nucleus</keyword>
<dbReference type="SUPFAM" id="SSF50249">
    <property type="entry name" value="Nucleic acid-binding proteins"/>
    <property type="match status" value="1"/>
</dbReference>
<protein>
    <submittedName>
        <fullName evidence="10">Exosome complex component rrp4</fullName>
    </submittedName>
</protein>
<comment type="caution">
    <text evidence="10">The sequence shown here is derived from an EMBL/GenBank/DDBJ whole genome shotgun (WGS) entry which is preliminary data.</text>
</comment>
<dbReference type="OrthoDB" id="1650at2759"/>
<keyword evidence="3" id="KW-0698">rRNA processing</keyword>
<evidence type="ECO:0000256" key="4">
    <source>
        <dbReference type="ARBA" id="ARBA00022835"/>
    </source>
</evidence>
<dbReference type="CDD" id="cd05789">
    <property type="entry name" value="S1_Rrp4"/>
    <property type="match status" value="1"/>
</dbReference>
<dbReference type="AlphaFoldDB" id="A0A2P7Z2E8"/>
<feature type="region of interest" description="Disordered" evidence="7">
    <location>
        <begin position="239"/>
        <end position="260"/>
    </location>
</feature>
<keyword evidence="4" id="KW-0271">Exosome</keyword>
<dbReference type="PANTHER" id="PTHR21321:SF4">
    <property type="entry name" value="EXOSOME COMPLEX COMPONENT RRP4"/>
    <property type="match status" value="1"/>
</dbReference>
<dbReference type="InterPro" id="IPR012340">
    <property type="entry name" value="NA-bd_OB-fold"/>
</dbReference>
<dbReference type="GO" id="GO:0071034">
    <property type="term" value="P:CUT catabolic process"/>
    <property type="evidence" value="ECO:0007669"/>
    <property type="project" value="TreeGrafter"/>
</dbReference>
<feature type="compositionally biased region" description="Gly residues" evidence="7">
    <location>
        <begin position="246"/>
        <end position="258"/>
    </location>
</feature>
<dbReference type="FunFam" id="2.40.50.140:FF:000038">
    <property type="entry name" value="Exosome complex component RRP4"/>
    <property type="match status" value="1"/>
</dbReference>
<dbReference type="Pfam" id="PF14382">
    <property type="entry name" value="ECR1_N"/>
    <property type="match status" value="1"/>
</dbReference>
<dbReference type="SUPFAM" id="SSF54791">
    <property type="entry name" value="Eukaryotic type KH-domain (KH-domain type I)"/>
    <property type="match status" value="1"/>
</dbReference>
<feature type="domain" description="RRP4 S1" evidence="9">
    <location>
        <begin position="95"/>
        <end position="166"/>
    </location>
</feature>
<dbReference type="Pfam" id="PF21266">
    <property type="entry name" value="S1_RRP4"/>
    <property type="match status" value="1"/>
</dbReference>
<evidence type="ECO:0000256" key="7">
    <source>
        <dbReference type="SAM" id="MobiDB-lite"/>
    </source>
</evidence>
<evidence type="ECO:0000256" key="5">
    <source>
        <dbReference type="ARBA" id="ARBA00022884"/>
    </source>
</evidence>
<dbReference type="Gene3D" id="2.40.50.140">
    <property type="entry name" value="Nucleic acid-binding proteins"/>
    <property type="match status" value="1"/>
</dbReference>
<organism evidence="10 11">
    <name type="scientific">Elsinoe australis</name>
    <dbReference type="NCBI Taxonomy" id="40998"/>
    <lineage>
        <taxon>Eukaryota</taxon>
        <taxon>Fungi</taxon>
        <taxon>Dikarya</taxon>
        <taxon>Ascomycota</taxon>
        <taxon>Pezizomycotina</taxon>
        <taxon>Dothideomycetes</taxon>
        <taxon>Dothideomycetidae</taxon>
        <taxon>Myriangiales</taxon>
        <taxon>Elsinoaceae</taxon>
        <taxon>Elsinoe</taxon>
    </lineage>
</organism>
<keyword evidence="11" id="KW-1185">Reference proteome</keyword>
<dbReference type="Gene3D" id="2.40.50.100">
    <property type="match status" value="1"/>
</dbReference>